<name>A0A9Q0JXY8_9MAGN</name>
<feature type="region of interest" description="Disordered" evidence="1">
    <location>
        <begin position="87"/>
        <end position="127"/>
    </location>
</feature>
<organism evidence="2 3">
    <name type="scientific">Protea cynaroides</name>
    <dbReference type="NCBI Taxonomy" id="273540"/>
    <lineage>
        <taxon>Eukaryota</taxon>
        <taxon>Viridiplantae</taxon>
        <taxon>Streptophyta</taxon>
        <taxon>Embryophyta</taxon>
        <taxon>Tracheophyta</taxon>
        <taxon>Spermatophyta</taxon>
        <taxon>Magnoliopsida</taxon>
        <taxon>Proteales</taxon>
        <taxon>Proteaceae</taxon>
        <taxon>Protea</taxon>
    </lineage>
</organism>
<feature type="compositionally biased region" description="Acidic residues" evidence="1">
    <location>
        <begin position="87"/>
        <end position="96"/>
    </location>
</feature>
<protein>
    <submittedName>
        <fullName evidence="2">Uncharacterized protein</fullName>
    </submittedName>
</protein>
<dbReference type="AlphaFoldDB" id="A0A9Q0JXY8"/>
<proteinExistence type="predicted"/>
<reference evidence="2" key="1">
    <citation type="journal article" date="2023" name="Plant J.">
        <title>The genome of the king protea, Protea cynaroides.</title>
        <authorList>
            <person name="Chang J."/>
            <person name="Duong T.A."/>
            <person name="Schoeman C."/>
            <person name="Ma X."/>
            <person name="Roodt D."/>
            <person name="Barker N."/>
            <person name="Li Z."/>
            <person name="Van de Peer Y."/>
            <person name="Mizrachi E."/>
        </authorList>
    </citation>
    <scope>NUCLEOTIDE SEQUENCE</scope>
    <source>
        <tissue evidence="2">Young leaves</tissue>
    </source>
</reference>
<evidence type="ECO:0000256" key="1">
    <source>
        <dbReference type="SAM" id="MobiDB-lite"/>
    </source>
</evidence>
<gene>
    <name evidence="2" type="ORF">NE237_012794</name>
</gene>
<evidence type="ECO:0000313" key="2">
    <source>
        <dbReference type="EMBL" id="KAJ4956011.1"/>
    </source>
</evidence>
<comment type="caution">
    <text evidence="2">The sequence shown here is derived from an EMBL/GenBank/DDBJ whole genome shotgun (WGS) entry which is preliminary data.</text>
</comment>
<accession>A0A9Q0JXY8</accession>
<keyword evidence="3" id="KW-1185">Reference proteome</keyword>
<sequence>MLKIRLVAEVCLGIEDNHPSNVENAVPVTKKSVLVSVLLVTTPSGNRGERNNAQNTNINFISQTGMGSASSSRRLLWLNIANKEDEQNDVSFDVDESDHSHHEEDQNNGDVDSNEVSTINGLGHGQVTSTDLGTVVVSYNEVEKVNNVLESR</sequence>
<feature type="compositionally biased region" description="Polar residues" evidence="1">
    <location>
        <begin position="108"/>
        <end position="127"/>
    </location>
</feature>
<dbReference type="EMBL" id="JAMYWD010000011">
    <property type="protein sequence ID" value="KAJ4956011.1"/>
    <property type="molecule type" value="Genomic_DNA"/>
</dbReference>
<evidence type="ECO:0000313" key="3">
    <source>
        <dbReference type="Proteomes" id="UP001141806"/>
    </source>
</evidence>
<dbReference type="Proteomes" id="UP001141806">
    <property type="component" value="Unassembled WGS sequence"/>
</dbReference>